<sequence length="76" mass="8431">MDIERVFMSCYKIEEQPNDIFNLIELALRVGAFKYQPQFEKRKARIIKFLMNPSITSTEEEAGAGGGGGGGGGQCW</sequence>
<gene>
    <name evidence="1" type="ORF">RDI58_001882</name>
</gene>
<keyword evidence="2" id="KW-1185">Reference proteome</keyword>
<reference evidence="1 2" key="1">
    <citation type="submission" date="2024-02" db="EMBL/GenBank/DDBJ databases">
        <title>de novo genome assembly of Solanum bulbocastanum strain 11H21.</title>
        <authorList>
            <person name="Hosaka A.J."/>
        </authorList>
    </citation>
    <scope>NUCLEOTIDE SEQUENCE [LARGE SCALE GENOMIC DNA]</scope>
    <source>
        <tissue evidence="1">Young leaves</tissue>
    </source>
</reference>
<evidence type="ECO:0000313" key="2">
    <source>
        <dbReference type="Proteomes" id="UP001371456"/>
    </source>
</evidence>
<organism evidence="1 2">
    <name type="scientific">Solanum bulbocastanum</name>
    <name type="common">Wild potato</name>
    <dbReference type="NCBI Taxonomy" id="147425"/>
    <lineage>
        <taxon>Eukaryota</taxon>
        <taxon>Viridiplantae</taxon>
        <taxon>Streptophyta</taxon>
        <taxon>Embryophyta</taxon>
        <taxon>Tracheophyta</taxon>
        <taxon>Spermatophyta</taxon>
        <taxon>Magnoliopsida</taxon>
        <taxon>eudicotyledons</taxon>
        <taxon>Gunneridae</taxon>
        <taxon>Pentapetalae</taxon>
        <taxon>asterids</taxon>
        <taxon>lamiids</taxon>
        <taxon>Solanales</taxon>
        <taxon>Solanaceae</taxon>
        <taxon>Solanoideae</taxon>
        <taxon>Solaneae</taxon>
        <taxon>Solanum</taxon>
    </lineage>
</organism>
<comment type="caution">
    <text evidence="1">The sequence shown here is derived from an EMBL/GenBank/DDBJ whole genome shotgun (WGS) entry which is preliminary data.</text>
</comment>
<dbReference type="PANTHER" id="PTHR48186:SF1">
    <property type="entry name" value="TPX2 C-TERMINAL DOMAIN-CONTAINING PROTEIN"/>
    <property type="match status" value="1"/>
</dbReference>
<protein>
    <submittedName>
        <fullName evidence="1">Uncharacterized protein</fullName>
    </submittedName>
</protein>
<dbReference type="Proteomes" id="UP001371456">
    <property type="component" value="Unassembled WGS sequence"/>
</dbReference>
<dbReference type="PANTHER" id="PTHR48186">
    <property type="entry name" value="NB-ARC DOMAIN-CONTAINING PROTEIN"/>
    <property type="match status" value="1"/>
</dbReference>
<evidence type="ECO:0000313" key="1">
    <source>
        <dbReference type="EMBL" id="KAK6804098.1"/>
    </source>
</evidence>
<proteinExistence type="predicted"/>
<dbReference type="AlphaFoldDB" id="A0AAN8U8Q6"/>
<accession>A0AAN8U8Q6</accession>
<name>A0AAN8U8Q6_SOLBU</name>
<dbReference type="EMBL" id="JBANQN010000001">
    <property type="protein sequence ID" value="KAK6804098.1"/>
    <property type="molecule type" value="Genomic_DNA"/>
</dbReference>